<dbReference type="Gene3D" id="1.25.40.20">
    <property type="entry name" value="Ankyrin repeat-containing domain"/>
    <property type="match status" value="1"/>
</dbReference>
<dbReference type="EMBL" id="CP119078">
    <property type="protein sequence ID" value="WED42588.1"/>
    <property type="molecule type" value="Genomic_DNA"/>
</dbReference>
<evidence type="ECO:0000256" key="3">
    <source>
        <dbReference type="PROSITE-ProRule" id="PRU00023"/>
    </source>
</evidence>
<dbReference type="Pfam" id="PF12796">
    <property type="entry name" value="Ank_2"/>
    <property type="match status" value="1"/>
</dbReference>
<keyword evidence="2 3" id="KW-0040">ANK repeat</keyword>
<dbReference type="InterPro" id="IPR002110">
    <property type="entry name" value="Ankyrin_rpt"/>
</dbReference>
<evidence type="ECO:0000256" key="1">
    <source>
        <dbReference type="ARBA" id="ARBA00022737"/>
    </source>
</evidence>
<reference evidence="4 5" key="1">
    <citation type="submission" date="2023-02" db="EMBL/GenBank/DDBJ databases">
        <title>Genome Sequence of L. cardiaca H63T.</title>
        <authorList>
            <person name="Lopez A.E."/>
            <person name="Cianciotto N.P."/>
        </authorList>
    </citation>
    <scope>NUCLEOTIDE SEQUENCE [LARGE SCALE GENOMIC DNA]</scope>
    <source>
        <strain evidence="4 5">H63</strain>
    </source>
</reference>
<keyword evidence="5" id="KW-1185">Reference proteome</keyword>
<organism evidence="4 5">
    <name type="scientific">Legionella cardiaca</name>
    <dbReference type="NCBI Taxonomy" id="1071983"/>
    <lineage>
        <taxon>Bacteria</taxon>
        <taxon>Pseudomonadati</taxon>
        <taxon>Pseudomonadota</taxon>
        <taxon>Gammaproteobacteria</taxon>
        <taxon>Legionellales</taxon>
        <taxon>Legionellaceae</taxon>
        <taxon>Legionella</taxon>
    </lineage>
</organism>
<dbReference type="InterPro" id="IPR036770">
    <property type="entry name" value="Ankyrin_rpt-contain_sf"/>
</dbReference>
<protein>
    <submittedName>
        <fullName evidence="4">Ankyrin repeat domain-containing protein</fullName>
    </submittedName>
</protein>
<accession>A0ABY8APE8</accession>
<dbReference type="SUPFAM" id="SSF48403">
    <property type="entry name" value="Ankyrin repeat"/>
    <property type="match status" value="1"/>
</dbReference>
<dbReference type="SMART" id="SM00248">
    <property type="entry name" value="ANK"/>
    <property type="match status" value="4"/>
</dbReference>
<proteinExistence type="predicted"/>
<evidence type="ECO:0000256" key="2">
    <source>
        <dbReference type="ARBA" id="ARBA00023043"/>
    </source>
</evidence>
<feature type="repeat" description="ANK" evidence="3">
    <location>
        <begin position="401"/>
        <end position="437"/>
    </location>
</feature>
<dbReference type="PANTHER" id="PTHR24198">
    <property type="entry name" value="ANKYRIN REPEAT AND PROTEIN KINASE DOMAIN-CONTAINING PROTEIN"/>
    <property type="match status" value="1"/>
</dbReference>
<name>A0ABY8APE8_9GAMM</name>
<dbReference type="PANTHER" id="PTHR24198:SF165">
    <property type="entry name" value="ANKYRIN REPEAT-CONTAINING PROTEIN-RELATED"/>
    <property type="match status" value="1"/>
</dbReference>
<feature type="repeat" description="ANK" evidence="3">
    <location>
        <begin position="367"/>
        <end position="400"/>
    </location>
</feature>
<keyword evidence="1" id="KW-0677">Repeat</keyword>
<dbReference type="PROSITE" id="PS50088">
    <property type="entry name" value="ANK_REPEAT"/>
    <property type="match status" value="2"/>
</dbReference>
<evidence type="ECO:0000313" key="4">
    <source>
        <dbReference type="EMBL" id="WED42588.1"/>
    </source>
</evidence>
<dbReference type="Proteomes" id="UP001222087">
    <property type="component" value="Chromosome"/>
</dbReference>
<dbReference type="NCBIfam" id="NF043022">
    <property type="entry name" value="T4SS_AnkG"/>
    <property type="match status" value="1"/>
</dbReference>
<evidence type="ECO:0000313" key="5">
    <source>
        <dbReference type="Proteomes" id="UP001222087"/>
    </source>
</evidence>
<gene>
    <name evidence="4" type="ORF">PXX05_11810</name>
</gene>
<dbReference type="RefSeq" id="WP_275088411.1">
    <property type="nucleotide sequence ID" value="NZ_CP119078.1"/>
</dbReference>
<sequence>MAYLFDLLLLILTFVFVHHFIVPIPGVAWVQQLKTKNNKLLHNDLLTLLDDFQYVHDDGVCFGFTLTWAQDVALGIDQAFYQNLNLIRQEKRQAIKKIDKITDKVKTRRNISSEEEALLEIKAFAVAICLAQSPGDYEEIYAKRLNQSNLDAILSLIRHKLAKNLQVKRFFAKTTAFFNNEEAIDYFDNLGQLLQTTDRVSMVLCSENHAVGLKKYGDNWLFIDINYLYQQSEEYPFFILNNEELVIQLYQSWDEKEKLIFNTDFIAADPSFELKRRLQRLNRLYPVFQKQINYANSRQIGFLAIGAQNGDETTVREIIRLANQGGYLSRNHISSAVMMAITHNQRSILNLLTGTRGFYINMVCREDGSTALAIACEDGNFPLVKMLLSISGVRINARNNTGLTPLMLACRSPYTRNSTELFTLLLNAGASLIRKNSNGENALAIAEGANNQAAIHAIQKFAAKNMDSTIVNSTPRRLPSSATMTITRQNIPTYNGDYSMFAKAKMNVEDSDSSYSNESLMY</sequence>